<gene>
    <name evidence="1" type="ordered locus">Rsph17025_0445</name>
</gene>
<dbReference type="BioCyc" id="RSPH349102:G1G8M-458-MONOMER"/>
<dbReference type="STRING" id="349102.Rsph17025_0445"/>
<dbReference type="HOGENOM" id="CLU_447507_0_0_5"/>
<reference evidence="1" key="1">
    <citation type="submission" date="2007-04" db="EMBL/GenBank/DDBJ databases">
        <title>Complete sequence of chromosome of Rhodobacter sphaeroides ATCC 17025.</title>
        <authorList>
            <consortium name="US DOE Joint Genome Institute"/>
            <person name="Copeland A."/>
            <person name="Lucas S."/>
            <person name="Lapidus A."/>
            <person name="Barry K."/>
            <person name="Detter J.C."/>
            <person name="Glavina del Rio T."/>
            <person name="Hammon N."/>
            <person name="Israni S."/>
            <person name="Dalin E."/>
            <person name="Tice H."/>
            <person name="Pitluck S."/>
            <person name="Chertkov O."/>
            <person name="Brettin T."/>
            <person name="Bruce D."/>
            <person name="Han C."/>
            <person name="Schmutz J."/>
            <person name="Larimer F."/>
            <person name="Land M."/>
            <person name="Hauser L."/>
            <person name="Kyrpides N."/>
            <person name="Kim E."/>
            <person name="Richardson P."/>
            <person name="Mackenzie C."/>
            <person name="Choudhary M."/>
            <person name="Donohue T.J."/>
            <person name="Kaplan S."/>
        </authorList>
    </citation>
    <scope>NUCLEOTIDE SEQUENCE [LARGE SCALE GENOMIC DNA]</scope>
    <source>
        <strain evidence="1">ATCC 17025</strain>
    </source>
</reference>
<dbReference type="EMBL" id="CP000661">
    <property type="protein sequence ID" value="ABP69351.1"/>
    <property type="molecule type" value="Genomic_DNA"/>
</dbReference>
<dbReference type="KEGG" id="rsq:Rsph17025_0445"/>
<accession>A4WPN7</accession>
<protein>
    <submittedName>
        <fullName evidence="1">Uncharacterized protein</fullName>
    </submittedName>
</protein>
<organism evidence="1">
    <name type="scientific">Cereibacter sphaeroides (strain ATCC 17025 / ATH 2.4.3)</name>
    <name type="common">Rhodobacter sphaeroides</name>
    <dbReference type="NCBI Taxonomy" id="349102"/>
    <lineage>
        <taxon>Bacteria</taxon>
        <taxon>Pseudomonadati</taxon>
        <taxon>Pseudomonadota</taxon>
        <taxon>Alphaproteobacteria</taxon>
        <taxon>Rhodobacterales</taxon>
        <taxon>Paracoccaceae</taxon>
        <taxon>Cereibacter</taxon>
    </lineage>
</organism>
<sequence length="610" mass="63159">MTIDTATPSATYTISGIGPYGIDWPYTAGSVQVGIGIAGLVQPLDPSYWSLTPSSTTTSGNLYLTEAAATTYAGMKLVIERETLSEQGWAGVLGEREKGLEAQLDTIIMAQQEMRDQLARSLRLPGAIKPFLAAAGCALIFDATGQPIAGPTIDEISNAQGYAIAAYTSAAAVAGYASAAAGSASAAGTAAEAAETTLLNGVRSGDRAAMVAAVPLGVMRRIDAAWAGDYAWDDTVTVAQHTASPELFIARDPAADGAWAHTTGSRKGNTFFAPTARVHRFNDRVLIGDAAASSATTVGTPGSTWSWLSLETAGGDTKTWMESNGRTVSATEFGLALVGAARINPAHAASRSVFGVTGIVRNDGLNPGLTARAWAGYLEAHHIPQAGKVIDSTTLFEFQIANYDQAAGDPPPLTPFGNIPYGTAHGGTIGSGVVNTLSDYLAPVSWALRLEGTGSQFMSGIVFRSDVLKAWGDGKMRAVLMARNQNLSWWDGTDEVAQIQVSSQTAANAMKLDFNNSGLSLENATGQVVAFFNKGPHNASKYLSLAASASSGEPEIRGVGVQANVDVALVPKGSGLVRFGTLTANADAAITGYISIKDASGTLRKLAVIS</sequence>
<name>A4WPN7_CERS5</name>
<evidence type="ECO:0000313" key="1">
    <source>
        <dbReference type="EMBL" id="ABP69351.1"/>
    </source>
</evidence>
<dbReference type="AlphaFoldDB" id="A4WPN7"/>
<proteinExistence type="predicted"/>